<dbReference type="PANTHER" id="PTHR46880:SF5">
    <property type="entry name" value="DUF4371 DOMAIN-CONTAINING PROTEIN"/>
    <property type="match status" value="1"/>
</dbReference>
<dbReference type="Proteomes" id="UP001152795">
    <property type="component" value="Unassembled WGS sequence"/>
</dbReference>
<reference evidence="1" key="1">
    <citation type="submission" date="2020-04" db="EMBL/GenBank/DDBJ databases">
        <authorList>
            <person name="Alioto T."/>
            <person name="Alioto T."/>
            <person name="Gomez Garrido J."/>
        </authorList>
    </citation>
    <scope>NUCLEOTIDE SEQUENCE</scope>
    <source>
        <strain evidence="1">A484AB</strain>
    </source>
</reference>
<dbReference type="EMBL" id="CACRXK020010162">
    <property type="protein sequence ID" value="CAB4018778.1"/>
    <property type="molecule type" value="Genomic_DNA"/>
</dbReference>
<gene>
    <name evidence="1" type="ORF">PACLA_8A055564</name>
</gene>
<feature type="non-terminal residue" evidence="1">
    <location>
        <position position="135"/>
    </location>
</feature>
<dbReference type="PANTHER" id="PTHR46880">
    <property type="entry name" value="RAS-ASSOCIATING DOMAIN-CONTAINING PROTEIN"/>
    <property type="match status" value="1"/>
</dbReference>
<name>A0A7D9EWT0_PARCT</name>
<evidence type="ECO:0000313" key="1">
    <source>
        <dbReference type="EMBL" id="CAB4018778.1"/>
    </source>
</evidence>
<sequence length="135" mass="15085">MLTPFNTAYYLTISERPYSDTEDVITLNEMNDGSTDQGIAEQEALYLLFISSEVESPSETSADGLKKMMEDCFPDFDIENFSKQLASLNVDGVSVNMGSINGIGVKLRYDSPWLLIIHCFNHRLELAVKDAFKGT</sequence>
<keyword evidence="2" id="KW-1185">Reference proteome</keyword>
<evidence type="ECO:0000313" key="2">
    <source>
        <dbReference type="Proteomes" id="UP001152795"/>
    </source>
</evidence>
<protein>
    <submittedName>
        <fullName evidence="1">Uncharacterized protein</fullName>
    </submittedName>
</protein>
<comment type="caution">
    <text evidence="1">The sequence shown here is derived from an EMBL/GenBank/DDBJ whole genome shotgun (WGS) entry which is preliminary data.</text>
</comment>
<dbReference type="OrthoDB" id="5978803at2759"/>
<accession>A0A7D9EWT0</accession>
<proteinExistence type="predicted"/>
<dbReference type="AlphaFoldDB" id="A0A7D9EWT0"/>
<organism evidence="1 2">
    <name type="scientific">Paramuricea clavata</name>
    <name type="common">Red gorgonian</name>
    <name type="synonym">Violescent sea-whip</name>
    <dbReference type="NCBI Taxonomy" id="317549"/>
    <lineage>
        <taxon>Eukaryota</taxon>
        <taxon>Metazoa</taxon>
        <taxon>Cnidaria</taxon>
        <taxon>Anthozoa</taxon>
        <taxon>Octocorallia</taxon>
        <taxon>Malacalcyonacea</taxon>
        <taxon>Plexauridae</taxon>
        <taxon>Paramuricea</taxon>
    </lineage>
</organism>